<dbReference type="Proteomes" id="UP000887575">
    <property type="component" value="Unassembled WGS sequence"/>
</dbReference>
<feature type="signal peptide" evidence="2">
    <location>
        <begin position="1"/>
        <end position="17"/>
    </location>
</feature>
<feature type="region of interest" description="Disordered" evidence="1">
    <location>
        <begin position="23"/>
        <end position="90"/>
    </location>
</feature>
<keyword evidence="3" id="KW-1185">Reference proteome</keyword>
<dbReference type="WBParaSite" id="MBELARI_LOCUS4794">
    <property type="protein sequence ID" value="MBELARI_LOCUS4794"/>
    <property type="gene ID" value="MBELARI_LOCUS4794"/>
</dbReference>
<reference evidence="4" key="1">
    <citation type="submission" date="2024-02" db="UniProtKB">
        <authorList>
            <consortium name="WormBaseParasite"/>
        </authorList>
    </citation>
    <scope>IDENTIFICATION</scope>
</reference>
<dbReference type="AlphaFoldDB" id="A0AAF3FCX0"/>
<protein>
    <submittedName>
        <fullName evidence="4">Uncharacterized protein</fullName>
    </submittedName>
</protein>
<evidence type="ECO:0000313" key="4">
    <source>
        <dbReference type="WBParaSite" id="MBELARI_LOCUS4794"/>
    </source>
</evidence>
<sequence>MNRTILLIFVLFCATMARRHKSHVQHNALRQNPVTPAPMNNGNRQGENNQAYGQQITQNNNGFNSSPEDPFDSAESIENNNAQQRRFIRY</sequence>
<feature type="chain" id="PRO_5042248193" evidence="2">
    <location>
        <begin position="18"/>
        <end position="90"/>
    </location>
</feature>
<evidence type="ECO:0000313" key="3">
    <source>
        <dbReference type="Proteomes" id="UP000887575"/>
    </source>
</evidence>
<organism evidence="3 4">
    <name type="scientific">Mesorhabditis belari</name>
    <dbReference type="NCBI Taxonomy" id="2138241"/>
    <lineage>
        <taxon>Eukaryota</taxon>
        <taxon>Metazoa</taxon>
        <taxon>Ecdysozoa</taxon>
        <taxon>Nematoda</taxon>
        <taxon>Chromadorea</taxon>
        <taxon>Rhabditida</taxon>
        <taxon>Rhabditina</taxon>
        <taxon>Rhabditomorpha</taxon>
        <taxon>Rhabditoidea</taxon>
        <taxon>Rhabditidae</taxon>
        <taxon>Mesorhabditinae</taxon>
        <taxon>Mesorhabditis</taxon>
    </lineage>
</organism>
<proteinExistence type="predicted"/>
<name>A0AAF3FCX0_9BILA</name>
<keyword evidence="2" id="KW-0732">Signal</keyword>
<evidence type="ECO:0000256" key="2">
    <source>
        <dbReference type="SAM" id="SignalP"/>
    </source>
</evidence>
<evidence type="ECO:0000256" key="1">
    <source>
        <dbReference type="SAM" id="MobiDB-lite"/>
    </source>
</evidence>
<feature type="compositionally biased region" description="Polar residues" evidence="1">
    <location>
        <begin position="28"/>
        <end position="67"/>
    </location>
</feature>
<accession>A0AAF3FCX0</accession>